<dbReference type="AlphaFoldDB" id="A0A0A9HRM1"/>
<evidence type="ECO:0000256" key="1">
    <source>
        <dbReference type="SAM" id="MobiDB-lite"/>
    </source>
</evidence>
<feature type="region of interest" description="Disordered" evidence="1">
    <location>
        <begin position="15"/>
        <end position="40"/>
    </location>
</feature>
<reference evidence="2" key="1">
    <citation type="submission" date="2014-09" db="EMBL/GenBank/DDBJ databases">
        <authorList>
            <person name="Magalhaes I.L.F."/>
            <person name="Oliveira U."/>
            <person name="Santos F.R."/>
            <person name="Vidigal T.H.D.A."/>
            <person name="Brescovit A.D."/>
            <person name="Santos A.J."/>
        </authorList>
    </citation>
    <scope>NUCLEOTIDE SEQUENCE</scope>
    <source>
        <tissue evidence="2">Shoot tissue taken approximately 20 cm above the soil surface</tissue>
    </source>
</reference>
<organism evidence="2">
    <name type="scientific">Arundo donax</name>
    <name type="common">Giant reed</name>
    <name type="synonym">Donax arundinaceus</name>
    <dbReference type="NCBI Taxonomy" id="35708"/>
    <lineage>
        <taxon>Eukaryota</taxon>
        <taxon>Viridiplantae</taxon>
        <taxon>Streptophyta</taxon>
        <taxon>Embryophyta</taxon>
        <taxon>Tracheophyta</taxon>
        <taxon>Spermatophyta</taxon>
        <taxon>Magnoliopsida</taxon>
        <taxon>Liliopsida</taxon>
        <taxon>Poales</taxon>
        <taxon>Poaceae</taxon>
        <taxon>PACMAD clade</taxon>
        <taxon>Arundinoideae</taxon>
        <taxon>Arundineae</taxon>
        <taxon>Arundo</taxon>
    </lineage>
</organism>
<dbReference type="EMBL" id="GBRH01158514">
    <property type="protein sequence ID" value="JAE39382.1"/>
    <property type="molecule type" value="Transcribed_RNA"/>
</dbReference>
<reference evidence="2" key="2">
    <citation type="journal article" date="2015" name="Data Brief">
        <title>Shoot transcriptome of the giant reed, Arundo donax.</title>
        <authorList>
            <person name="Barrero R.A."/>
            <person name="Guerrero F.D."/>
            <person name="Moolhuijzen P."/>
            <person name="Goolsby J.A."/>
            <person name="Tidwell J."/>
            <person name="Bellgard S.E."/>
            <person name="Bellgard M.I."/>
        </authorList>
    </citation>
    <scope>NUCLEOTIDE SEQUENCE</scope>
    <source>
        <tissue evidence="2">Shoot tissue taken approximately 20 cm above the soil surface</tissue>
    </source>
</reference>
<protein>
    <submittedName>
        <fullName evidence="2">Uncharacterized protein</fullName>
    </submittedName>
</protein>
<feature type="compositionally biased region" description="Polar residues" evidence="1">
    <location>
        <begin position="29"/>
        <end position="40"/>
    </location>
</feature>
<sequence length="40" mass="4526">MLVFVIYLHFSCKQEQPSSKPTESKIPLISTQTSRTASKN</sequence>
<evidence type="ECO:0000313" key="2">
    <source>
        <dbReference type="EMBL" id="JAE39382.1"/>
    </source>
</evidence>
<accession>A0A0A9HRM1</accession>
<name>A0A0A9HRM1_ARUDO</name>
<proteinExistence type="predicted"/>